<proteinExistence type="predicted"/>
<keyword evidence="1" id="KW-0472">Membrane</keyword>
<evidence type="ECO:0000313" key="4">
    <source>
        <dbReference type="Proteomes" id="UP000613512"/>
    </source>
</evidence>
<dbReference type="Proteomes" id="UP000613512">
    <property type="component" value="Unassembled WGS sequence"/>
</dbReference>
<reference evidence="3" key="1">
    <citation type="journal article" date="2014" name="Int. J. Syst. Evol. Microbiol.">
        <title>Complete genome sequence of Corynebacterium casei LMG S-19264T (=DSM 44701T), isolated from a smear-ripened cheese.</title>
        <authorList>
            <consortium name="US DOE Joint Genome Institute (JGI-PGF)"/>
            <person name="Walter F."/>
            <person name="Albersmeier A."/>
            <person name="Kalinowski J."/>
            <person name="Ruckert C."/>
        </authorList>
    </citation>
    <scope>NUCLEOTIDE SEQUENCE</scope>
    <source>
        <strain evidence="3">CGMCC 1.12408</strain>
    </source>
</reference>
<feature type="domain" description="VWFA" evidence="2">
    <location>
        <begin position="246"/>
        <end position="419"/>
    </location>
</feature>
<evidence type="ECO:0000259" key="2">
    <source>
        <dbReference type="SMART" id="SM00327"/>
    </source>
</evidence>
<dbReference type="SMART" id="SM00327">
    <property type="entry name" value="VWA"/>
    <property type="match status" value="1"/>
</dbReference>
<keyword evidence="1" id="KW-0812">Transmembrane</keyword>
<dbReference type="InterPro" id="IPR036465">
    <property type="entry name" value="vWFA_dom_sf"/>
</dbReference>
<feature type="transmembrane region" description="Helical" evidence="1">
    <location>
        <begin position="25"/>
        <end position="43"/>
    </location>
</feature>
<keyword evidence="4" id="KW-1185">Reference proteome</keyword>
<accession>A0A916WB13</accession>
<dbReference type="Gene3D" id="3.40.50.410">
    <property type="entry name" value="von Willebrand factor, type A domain"/>
    <property type="match status" value="1"/>
</dbReference>
<keyword evidence="1" id="KW-1133">Transmembrane helix</keyword>
<organism evidence="3 4">
    <name type="scientific">Ornithinibacillus halotolerans</name>
    <dbReference type="NCBI Taxonomy" id="1274357"/>
    <lineage>
        <taxon>Bacteria</taxon>
        <taxon>Bacillati</taxon>
        <taxon>Bacillota</taxon>
        <taxon>Bacilli</taxon>
        <taxon>Bacillales</taxon>
        <taxon>Bacillaceae</taxon>
        <taxon>Ornithinibacillus</taxon>
    </lineage>
</organism>
<evidence type="ECO:0000256" key="1">
    <source>
        <dbReference type="SAM" id="Phobius"/>
    </source>
</evidence>
<reference evidence="3" key="2">
    <citation type="submission" date="2020-09" db="EMBL/GenBank/DDBJ databases">
        <authorList>
            <person name="Sun Q."/>
            <person name="Zhou Y."/>
        </authorList>
    </citation>
    <scope>NUCLEOTIDE SEQUENCE</scope>
    <source>
        <strain evidence="3">CGMCC 1.12408</strain>
    </source>
</reference>
<dbReference type="InterPro" id="IPR002035">
    <property type="entry name" value="VWF_A"/>
</dbReference>
<evidence type="ECO:0000313" key="3">
    <source>
        <dbReference type="EMBL" id="GGA82812.1"/>
    </source>
</evidence>
<dbReference type="AlphaFoldDB" id="A0A916WB13"/>
<protein>
    <submittedName>
        <fullName evidence="3">Membrane protein</fullName>
    </submittedName>
</protein>
<name>A0A916WB13_9BACI</name>
<dbReference type="PANTHER" id="PTHR33608:SF3">
    <property type="entry name" value="SLR2013 PROTEIN"/>
    <property type="match status" value="1"/>
</dbReference>
<dbReference type="InterPro" id="IPR002881">
    <property type="entry name" value="DUF58"/>
</dbReference>
<gene>
    <name evidence="3" type="ORF">GCM10008025_27430</name>
</gene>
<dbReference type="PANTHER" id="PTHR33608">
    <property type="entry name" value="BLL2464 PROTEIN"/>
    <property type="match status" value="1"/>
</dbReference>
<comment type="caution">
    <text evidence="3">The sequence shown here is derived from an EMBL/GenBank/DDBJ whole genome shotgun (WGS) entry which is preliminary data.</text>
</comment>
<dbReference type="SUPFAM" id="SSF53300">
    <property type="entry name" value="vWA-like"/>
    <property type="match status" value="1"/>
</dbReference>
<sequence>MTKLLKNLWGRFLFLDRGIVPTRKLIVIFACFSFVMMVLTVIGVSWLQIFLLNGLIFSASLIDLLFIPKRSEITLQRQMPSQLERGLPYLATILVNNQSKLPCQVTLMDGLPQSFQARFPLMSQVEAEEGVRISYELCAPVRGDYKLDKLYARYSSKFGLWEKQTAVHDSFNVRVLPDLSETKNYLEDAQKYLMHEGVKVRKRKTGVGEFAQIRSYVVGDDPRKINWRQTAKLQTVMTNEFEPEHGKHVMLLIDCGRMMGAELKHGNRLEKAIEAALTVAAAALNNGDYVGVIAFSKQVSVFLPPEKGITHLHKIVDAVYNLQVDPSESNYLAALQYVQAAQKKRSLMLLFSDTKTFLQENRTLAYFEGIKKRHLLLLVTVEDELLRSRARQEPIDIKKAVIKGVAQQEIIHKKKQRIKWEKQGFLLVEAKEDRLATAAVSHYIQVINQGLL</sequence>
<dbReference type="EMBL" id="BMEY01000015">
    <property type="protein sequence ID" value="GGA82812.1"/>
    <property type="molecule type" value="Genomic_DNA"/>
</dbReference>
<dbReference type="Pfam" id="PF01882">
    <property type="entry name" value="DUF58"/>
    <property type="match status" value="1"/>
</dbReference>